<sequence length="368" mass="40789">MSGGSRTIREDFSKPESLYWRQKLHDRDALHAQMRLAAAAGAVKLEWALQGGDDRPLDAVVLLDVDLLATHLGRSTNIASVAKAREQLCQWSSNARVEELLMHWAGLKQVRSLGPESANDFADALRVLDAMAASAEDQVVRQLSVQLFRNSKRIEALLKHLDVLTSETLNSRARHWSEVLGEIGLTKEPQPFLVAGNGFIELDDGVQCSIVRPFIGVANSVIRSYSGRPEWLLTIENLTTFHQAAKALLSNRPGLVIYTAGMPSPTWGKAYVNILMSLPDCTRILHWGDHDEGGFRIAARVAYFAATTAHRLEPWCMDANKWSVQGDEAEAEQHRSMTRSAIRAGWEELASKLQAIILEQEALPISLP</sequence>
<evidence type="ECO:0000313" key="3">
    <source>
        <dbReference type="Proteomes" id="UP001154860"/>
    </source>
</evidence>
<dbReference type="Proteomes" id="UP001154860">
    <property type="component" value="Unassembled WGS sequence"/>
</dbReference>
<reference evidence="2 3" key="1">
    <citation type="journal article" date="2021" name="Int. J. Syst. Evol. Microbiol.">
        <title>Pseudomonas lactucae sp. nov., a pathogen causing bacterial rot of lettuce in Japan.</title>
        <authorList>
            <person name="Sawada H."/>
            <person name="Fujikawa T."/>
            <person name="Satou M."/>
        </authorList>
    </citation>
    <scope>NUCLEOTIDE SEQUENCE [LARGE SCALE GENOMIC DNA]</scope>
    <source>
        <strain evidence="2 3">MAFF 301381</strain>
    </source>
</reference>
<organism evidence="2 3">
    <name type="scientific">Pseudomonas lactucae</name>
    <dbReference type="NCBI Taxonomy" id="2813360"/>
    <lineage>
        <taxon>Bacteria</taxon>
        <taxon>Pseudomonadati</taxon>
        <taxon>Pseudomonadota</taxon>
        <taxon>Gammaproteobacteria</taxon>
        <taxon>Pseudomonadales</taxon>
        <taxon>Pseudomonadaceae</taxon>
        <taxon>Pseudomonas</taxon>
    </lineage>
</organism>
<name>A0A9X0YA41_9PSED</name>
<dbReference type="Pfam" id="PF09983">
    <property type="entry name" value="JetD_C"/>
    <property type="match status" value="1"/>
</dbReference>
<dbReference type="InterPro" id="IPR024534">
    <property type="entry name" value="JetD_C"/>
</dbReference>
<dbReference type="AlphaFoldDB" id="A0A9X0YA41"/>
<gene>
    <name evidence="2" type="ORF">JWR99_10650</name>
</gene>
<accession>A0A9X0YA41</accession>
<evidence type="ECO:0000313" key="2">
    <source>
        <dbReference type="EMBL" id="MBN2976398.1"/>
    </source>
</evidence>
<feature type="domain" description="Wadjet protein JetD C-terminal" evidence="1">
    <location>
        <begin position="220"/>
        <end position="365"/>
    </location>
</feature>
<dbReference type="EMBL" id="JAFHKJ010000042">
    <property type="protein sequence ID" value="MBN2976398.1"/>
    <property type="molecule type" value="Genomic_DNA"/>
</dbReference>
<evidence type="ECO:0000259" key="1">
    <source>
        <dbReference type="Pfam" id="PF09983"/>
    </source>
</evidence>
<reference evidence="2 3" key="2">
    <citation type="journal article" date="2023" name="Plant Pathol.">
        <title>Dismantling and reorganizing Pseudomonas marginalis sensu#lato.</title>
        <authorList>
            <person name="Sawada H."/>
            <person name="Fujikawa T."/>
            <person name="Satou M."/>
        </authorList>
    </citation>
    <scope>NUCLEOTIDE SEQUENCE [LARGE SCALE GENOMIC DNA]</scope>
    <source>
        <strain evidence="2 3">MAFF 301381</strain>
    </source>
</reference>
<keyword evidence="3" id="KW-1185">Reference proteome</keyword>
<dbReference type="RefSeq" id="WP_205490334.1">
    <property type="nucleotide sequence ID" value="NZ_JAFHKI010000067.1"/>
</dbReference>
<comment type="caution">
    <text evidence="2">The sequence shown here is derived from an EMBL/GenBank/DDBJ whole genome shotgun (WGS) entry which is preliminary data.</text>
</comment>
<proteinExistence type="predicted"/>
<protein>
    <submittedName>
        <fullName evidence="2">DUF2399 domain-containing protein</fullName>
    </submittedName>
</protein>